<gene>
    <name evidence="2" type="ORF">CCR87_00070</name>
</gene>
<evidence type="ECO:0000313" key="3">
    <source>
        <dbReference type="Proteomes" id="UP000706333"/>
    </source>
</evidence>
<name>A0A934TIC0_9RHOB</name>
<evidence type="ECO:0000259" key="1">
    <source>
        <dbReference type="Pfam" id="PF22308"/>
    </source>
</evidence>
<feature type="domain" description="DUF6969" evidence="1">
    <location>
        <begin position="33"/>
        <end position="230"/>
    </location>
</feature>
<sequence>MNVQAETKAASEGGFATVDLSQVGDAEVAALGAAARRVREIETDLAVRGGNVVARLLAEAEAFYEWDHYPEGDAYDPSRESQYFYHAHAAEERFPGEHGHFHTFVRPVGLSDLLPGDEMPPPTALTHLVAVSIDTSGRAVRLFTTNRWVTGERWYPAATAVRLLANFEMTGDKPAPEVNGWLSALLRLYRADIAALLTARDAALVQAGGGVVSEAALENRELEVTSQLEIDVAARIQIVEAEATRRGV</sequence>
<protein>
    <recommendedName>
        <fullName evidence="1">DUF6969 domain-containing protein</fullName>
    </recommendedName>
</protein>
<reference evidence="2" key="2">
    <citation type="journal article" date="2020" name="Microorganisms">
        <title>Osmotic Adaptation and Compatible Solute Biosynthesis of Phototrophic Bacteria as Revealed from Genome Analyses.</title>
        <authorList>
            <person name="Imhoff J.F."/>
            <person name="Rahn T."/>
            <person name="Kunzel S."/>
            <person name="Keller A."/>
            <person name="Neulinger S.C."/>
        </authorList>
    </citation>
    <scope>NUCLEOTIDE SEQUENCE</scope>
    <source>
        <strain evidence="2">LMG 28126</strain>
    </source>
</reference>
<keyword evidence="3" id="KW-1185">Reference proteome</keyword>
<dbReference type="Proteomes" id="UP000706333">
    <property type="component" value="Unassembled WGS sequence"/>
</dbReference>
<dbReference type="Pfam" id="PF22308">
    <property type="entry name" value="DUF6969"/>
    <property type="match status" value="1"/>
</dbReference>
<dbReference type="AlphaFoldDB" id="A0A934TIC0"/>
<accession>A0A934TIC0</accession>
<comment type="caution">
    <text evidence="2">The sequence shown here is derived from an EMBL/GenBank/DDBJ whole genome shotgun (WGS) entry which is preliminary data.</text>
</comment>
<dbReference type="RefSeq" id="WP_051431929.1">
    <property type="nucleotide sequence ID" value="NZ_NHSD01000005.1"/>
</dbReference>
<organism evidence="2 3">
    <name type="scientific">Rhodobaculum claviforme</name>
    <dbReference type="NCBI Taxonomy" id="1549854"/>
    <lineage>
        <taxon>Bacteria</taxon>
        <taxon>Pseudomonadati</taxon>
        <taxon>Pseudomonadota</taxon>
        <taxon>Alphaproteobacteria</taxon>
        <taxon>Rhodobacterales</taxon>
        <taxon>Paracoccaceae</taxon>
        <taxon>Rhodobaculum</taxon>
    </lineage>
</organism>
<dbReference type="InterPro" id="IPR054242">
    <property type="entry name" value="DUF6969"/>
</dbReference>
<dbReference type="EMBL" id="NHSD01000005">
    <property type="protein sequence ID" value="MBK5925767.1"/>
    <property type="molecule type" value="Genomic_DNA"/>
</dbReference>
<reference evidence="2" key="1">
    <citation type="submission" date="2017-05" db="EMBL/GenBank/DDBJ databases">
        <authorList>
            <person name="Imhoff J.F."/>
            <person name="Rahn T."/>
            <person name="Kuenzel S."/>
            <person name="Neulinger S.C."/>
        </authorList>
    </citation>
    <scope>NUCLEOTIDE SEQUENCE</scope>
    <source>
        <strain evidence="2">LMG 28126</strain>
    </source>
</reference>
<evidence type="ECO:0000313" key="2">
    <source>
        <dbReference type="EMBL" id="MBK5925767.1"/>
    </source>
</evidence>
<proteinExistence type="predicted"/>